<dbReference type="Pfam" id="PF00892">
    <property type="entry name" value="EamA"/>
    <property type="match status" value="2"/>
</dbReference>
<evidence type="ECO:0000259" key="3">
    <source>
        <dbReference type="Pfam" id="PF00892"/>
    </source>
</evidence>
<reference evidence="4" key="1">
    <citation type="submission" date="2020-09" db="EMBL/GenBank/DDBJ databases">
        <title>New species isolated from human feces.</title>
        <authorList>
            <person name="Kitahara M."/>
            <person name="Shigeno Y."/>
            <person name="Shime M."/>
            <person name="Matsumoto Y."/>
            <person name="Nakamura S."/>
            <person name="Motooka D."/>
            <person name="Fukuoka S."/>
            <person name="Nishikawa H."/>
            <person name="Benno Y."/>
        </authorList>
    </citation>
    <scope>NUCLEOTIDE SEQUENCE</scope>
    <source>
        <strain evidence="4">MM59</strain>
    </source>
</reference>
<dbReference type="InterPro" id="IPR000620">
    <property type="entry name" value="EamA_dom"/>
</dbReference>
<dbReference type="Proteomes" id="UP000679848">
    <property type="component" value="Chromosome"/>
</dbReference>
<organism evidence="4 5">
    <name type="scientific">Pusillibacter faecalis</name>
    <dbReference type="NCBI Taxonomy" id="2714358"/>
    <lineage>
        <taxon>Bacteria</taxon>
        <taxon>Bacillati</taxon>
        <taxon>Bacillota</taxon>
        <taxon>Clostridia</taxon>
        <taxon>Eubacteriales</taxon>
        <taxon>Oscillospiraceae</taxon>
        <taxon>Pusillibacter</taxon>
    </lineage>
</organism>
<proteinExistence type="inferred from homology"/>
<gene>
    <name evidence="4" type="ORF">MM59RIKEN_02200</name>
</gene>
<dbReference type="RefSeq" id="WP_187031301.1">
    <property type="nucleotide sequence ID" value="NZ_AP023420.1"/>
</dbReference>
<dbReference type="AlphaFoldDB" id="A0A810QBF9"/>
<keyword evidence="2" id="KW-0812">Transmembrane</keyword>
<evidence type="ECO:0000313" key="4">
    <source>
        <dbReference type="EMBL" id="BCK82901.1"/>
    </source>
</evidence>
<dbReference type="SUPFAM" id="SSF103481">
    <property type="entry name" value="Multidrug resistance efflux transporter EmrE"/>
    <property type="match status" value="2"/>
</dbReference>
<dbReference type="PANTHER" id="PTHR22911:SF133">
    <property type="entry name" value="MEMBRANE PROTEIN"/>
    <property type="match status" value="1"/>
</dbReference>
<evidence type="ECO:0000256" key="1">
    <source>
        <dbReference type="ARBA" id="ARBA00007362"/>
    </source>
</evidence>
<dbReference type="PANTHER" id="PTHR22911">
    <property type="entry name" value="ACYL-MALONYL CONDENSING ENZYME-RELATED"/>
    <property type="match status" value="1"/>
</dbReference>
<evidence type="ECO:0000256" key="2">
    <source>
        <dbReference type="SAM" id="Phobius"/>
    </source>
</evidence>
<comment type="similarity">
    <text evidence="1">Belongs to the EamA transporter family.</text>
</comment>
<feature type="domain" description="EamA" evidence="3">
    <location>
        <begin position="154"/>
        <end position="289"/>
    </location>
</feature>
<dbReference type="Gene3D" id="1.10.3730.20">
    <property type="match status" value="1"/>
</dbReference>
<keyword evidence="2" id="KW-1133">Transmembrane helix</keyword>
<feature type="transmembrane region" description="Helical" evidence="2">
    <location>
        <begin position="7"/>
        <end position="27"/>
    </location>
</feature>
<feature type="domain" description="EamA" evidence="3">
    <location>
        <begin position="6"/>
        <end position="141"/>
    </location>
</feature>
<feature type="transmembrane region" description="Helical" evidence="2">
    <location>
        <begin position="184"/>
        <end position="201"/>
    </location>
</feature>
<feature type="transmembrane region" description="Helical" evidence="2">
    <location>
        <begin position="68"/>
        <end position="90"/>
    </location>
</feature>
<feature type="transmembrane region" description="Helical" evidence="2">
    <location>
        <begin position="39"/>
        <end position="56"/>
    </location>
</feature>
<name>A0A810QBF9_9FIRM</name>
<accession>A0A810QBF9</accession>
<protein>
    <recommendedName>
        <fullName evidence="3">EamA domain-containing protein</fullName>
    </recommendedName>
</protein>
<feature type="transmembrane region" description="Helical" evidence="2">
    <location>
        <begin position="250"/>
        <end position="268"/>
    </location>
</feature>
<dbReference type="GO" id="GO:0016020">
    <property type="term" value="C:membrane"/>
    <property type="evidence" value="ECO:0007669"/>
    <property type="project" value="InterPro"/>
</dbReference>
<evidence type="ECO:0000313" key="5">
    <source>
        <dbReference type="Proteomes" id="UP000679848"/>
    </source>
</evidence>
<keyword evidence="2" id="KW-0472">Membrane</keyword>
<sequence>MSNRLKGIIMAAGSASLWGLLGIFTRALNAAEYTSLEIAYLRCLLTGVGLLILHGIKNPQVLRVGKQGVLTSIIFGVLTYTAGFLGYAFSIERIPVAMSAVLSFMSPVWVCLIGLVVFRERVQRKQVISIAFCLLGAVLITNLLGVQEMRFDMLGMLAAILNGVGIAAQVSVPRYFSGRYERDTMLTYGFLGASAFMALFVDHGKILHSFVAPGGLSVIFNVLCLGIPCTLVANTCFVKSACYVKPTTSCILSALEVVVSTIVGFLLFQENLTALQLLGGAIIVAASLGMELLGHANPPALEEKGTDAGNETAVKPR</sequence>
<feature type="transmembrane region" description="Helical" evidence="2">
    <location>
        <begin position="96"/>
        <end position="118"/>
    </location>
</feature>
<dbReference type="InterPro" id="IPR037185">
    <property type="entry name" value="EmrE-like"/>
</dbReference>
<dbReference type="KEGG" id="pfaa:MM59RIKEN_02200"/>
<feature type="transmembrane region" description="Helical" evidence="2">
    <location>
        <begin position="274"/>
        <end position="294"/>
    </location>
</feature>
<feature type="transmembrane region" description="Helical" evidence="2">
    <location>
        <begin position="127"/>
        <end position="147"/>
    </location>
</feature>
<dbReference type="EMBL" id="AP023420">
    <property type="protein sequence ID" value="BCK82901.1"/>
    <property type="molecule type" value="Genomic_DNA"/>
</dbReference>
<feature type="transmembrane region" description="Helical" evidence="2">
    <location>
        <begin position="213"/>
        <end position="238"/>
    </location>
</feature>
<keyword evidence="5" id="KW-1185">Reference proteome</keyword>
<feature type="transmembrane region" description="Helical" evidence="2">
    <location>
        <begin position="153"/>
        <end position="172"/>
    </location>
</feature>